<reference evidence="9 10" key="1">
    <citation type="journal article" date="2014" name="Genome Announc.">
        <title>Draft genome sequence of the pathogenic fungus Scedosporium apiospermum.</title>
        <authorList>
            <person name="Vandeputte P."/>
            <person name="Ghamrawi S."/>
            <person name="Rechenmann M."/>
            <person name="Iltis A."/>
            <person name="Giraud S."/>
            <person name="Fleury M."/>
            <person name="Thornton C."/>
            <person name="Delhaes L."/>
            <person name="Meyer W."/>
            <person name="Papon N."/>
            <person name="Bouchara J.P."/>
        </authorList>
    </citation>
    <scope>NUCLEOTIDE SEQUENCE [LARGE SCALE GENOMIC DNA]</scope>
    <source>
        <strain evidence="9 10">IHEM 14462</strain>
    </source>
</reference>
<feature type="region of interest" description="Disordered" evidence="6">
    <location>
        <begin position="590"/>
        <end position="615"/>
    </location>
</feature>
<dbReference type="OrthoDB" id="6770063at2759"/>
<dbReference type="PROSITE" id="PS50850">
    <property type="entry name" value="MFS"/>
    <property type="match status" value="1"/>
</dbReference>
<evidence type="ECO:0000259" key="8">
    <source>
        <dbReference type="PROSITE" id="PS50850"/>
    </source>
</evidence>
<feature type="compositionally biased region" description="Basic and acidic residues" evidence="6">
    <location>
        <begin position="68"/>
        <end position="77"/>
    </location>
</feature>
<dbReference type="InterPro" id="IPR020846">
    <property type="entry name" value="MFS_dom"/>
</dbReference>
<dbReference type="VEuPathDB" id="FungiDB:SAPIO_CDS4128"/>
<comment type="subcellular location">
    <subcellularLocation>
        <location evidence="1">Membrane</location>
        <topology evidence="1">Multi-pass membrane protein</topology>
    </subcellularLocation>
</comment>
<feature type="transmembrane region" description="Helical" evidence="7">
    <location>
        <begin position="181"/>
        <end position="200"/>
    </location>
</feature>
<feature type="transmembrane region" description="Helical" evidence="7">
    <location>
        <begin position="547"/>
        <end position="567"/>
    </location>
</feature>
<dbReference type="GO" id="GO:0022857">
    <property type="term" value="F:transmembrane transporter activity"/>
    <property type="evidence" value="ECO:0007669"/>
    <property type="project" value="InterPro"/>
</dbReference>
<evidence type="ECO:0000256" key="4">
    <source>
        <dbReference type="ARBA" id="ARBA00023136"/>
    </source>
</evidence>
<dbReference type="AlphaFoldDB" id="A0A084G9C4"/>
<keyword evidence="2 7" id="KW-0812">Transmembrane</keyword>
<feature type="transmembrane region" description="Helical" evidence="7">
    <location>
        <begin position="454"/>
        <end position="473"/>
    </location>
</feature>
<dbReference type="Gene3D" id="1.20.1250.20">
    <property type="entry name" value="MFS general substrate transporter like domains"/>
    <property type="match status" value="1"/>
</dbReference>
<feature type="compositionally biased region" description="Basic and acidic residues" evidence="6">
    <location>
        <begin position="28"/>
        <end position="42"/>
    </location>
</feature>
<evidence type="ECO:0000256" key="3">
    <source>
        <dbReference type="ARBA" id="ARBA00022989"/>
    </source>
</evidence>
<evidence type="ECO:0000256" key="7">
    <source>
        <dbReference type="SAM" id="Phobius"/>
    </source>
</evidence>
<dbReference type="EMBL" id="JOWA01000090">
    <property type="protein sequence ID" value="KEZ43936.1"/>
    <property type="molecule type" value="Genomic_DNA"/>
</dbReference>
<protein>
    <recommendedName>
        <fullName evidence="8">Major facilitator superfamily (MFS) profile domain-containing protein</fullName>
    </recommendedName>
</protein>
<accession>A0A084G9C4</accession>
<dbReference type="SUPFAM" id="SSF103473">
    <property type="entry name" value="MFS general substrate transporter"/>
    <property type="match status" value="1"/>
</dbReference>
<evidence type="ECO:0000313" key="10">
    <source>
        <dbReference type="Proteomes" id="UP000028545"/>
    </source>
</evidence>
<dbReference type="FunFam" id="1.20.1250.20:FF:000011">
    <property type="entry name" value="MFS multidrug transporter, putative"/>
    <property type="match status" value="1"/>
</dbReference>
<feature type="compositionally biased region" description="Low complexity" evidence="6">
    <location>
        <begin position="47"/>
        <end position="64"/>
    </location>
</feature>
<feature type="transmembrane region" description="Helical" evidence="7">
    <location>
        <begin position="479"/>
        <end position="501"/>
    </location>
</feature>
<evidence type="ECO:0000256" key="5">
    <source>
        <dbReference type="ARBA" id="ARBA00023180"/>
    </source>
</evidence>
<proteinExistence type="predicted"/>
<comment type="caution">
    <text evidence="9">The sequence shown here is derived from an EMBL/GenBank/DDBJ whole genome shotgun (WGS) entry which is preliminary data.</text>
</comment>
<name>A0A084G9C4_PSEDA</name>
<feature type="transmembrane region" description="Helical" evidence="7">
    <location>
        <begin position="237"/>
        <end position="259"/>
    </location>
</feature>
<keyword evidence="3 7" id="KW-1133">Transmembrane helix</keyword>
<feature type="transmembrane region" description="Helical" evidence="7">
    <location>
        <begin position="522"/>
        <end position="541"/>
    </location>
</feature>
<evidence type="ECO:0000256" key="1">
    <source>
        <dbReference type="ARBA" id="ARBA00004141"/>
    </source>
</evidence>
<feature type="transmembrane region" description="Helical" evidence="7">
    <location>
        <begin position="142"/>
        <end position="161"/>
    </location>
</feature>
<keyword evidence="10" id="KW-1185">Reference proteome</keyword>
<organism evidence="9 10">
    <name type="scientific">Pseudallescheria apiosperma</name>
    <name type="common">Scedosporium apiospermum</name>
    <dbReference type="NCBI Taxonomy" id="563466"/>
    <lineage>
        <taxon>Eukaryota</taxon>
        <taxon>Fungi</taxon>
        <taxon>Dikarya</taxon>
        <taxon>Ascomycota</taxon>
        <taxon>Pezizomycotina</taxon>
        <taxon>Sordariomycetes</taxon>
        <taxon>Hypocreomycetidae</taxon>
        <taxon>Microascales</taxon>
        <taxon>Microascaceae</taxon>
        <taxon>Scedosporium</taxon>
    </lineage>
</organism>
<feature type="transmembrane region" description="Helical" evidence="7">
    <location>
        <begin position="300"/>
        <end position="324"/>
    </location>
</feature>
<dbReference type="GeneID" id="27723200"/>
<feature type="transmembrane region" description="Helical" evidence="7">
    <location>
        <begin position="271"/>
        <end position="288"/>
    </location>
</feature>
<feature type="transmembrane region" description="Helical" evidence="7">
    <location>
        <begin position="212"/>
        <end position="231"/>
    </location>
</feature>
<dbReference type="Pfam" id="PF07690">
    <property type="entry name" value="MFS_1"/>
    <property type="match status" value="1"/>
</dbReference>
<dbReference type="HOGENOM" id="CLU_008455_11_5_1"/>
<feature type="domain" description="Major facilitator superfamily (MFS) profile" evidence="8">
    <location>
        <begin position="146"/>
        <end position="615"/>
    </location>
</feature>
<keyword evidence="4 7" id="KW-0472">Membrane</keyword>
<feature type="region of interest" description="Disordered" evidence="6">
    <location>
        <begin position="1"/>
        <end position="96"/>
    </location>
</feature>
<evidence type="ECO:0000256" key="2">
    <source>
        <dbReference type="ARBA" id="ARBA00022692"/>
    </source>
</evidence>
<dbReference type="GO" id="GO:0005886">
    <property type="term" value="C:plasma membrane"/>
    <property type="evidence" value="ECO:0007669"/>
    <property type="project" value="TreeGrafter"/>
</dbReference>
<sequence length="615" mass="67804">MAPQPSGRSSTEQPSERTLGSTQEMDQSSERDSDIAAPEKTHFAPVLGSLGHSRGRSHSCSSHLSRQKTSESRKESLDPDLDINLPYRTLSNNADMNEYRTETTAGEIPGPPIPMGDGETHYQLTTFKPNDPENPKNWSKAFKWYCTMVVAVTCFVVTFASSNVSADMIGVMEEFNVNEQLALATMSFFVIGLGLGPMAFAPLSEIYGRRLIYASTLLLAVIFIIPCAVAQNIQTLLVCRFIAGIMFSAPMTLVGGTLADMWRLEERGVPMSAFSAAPFMGPAFGPLIGGFLSDAKGWRWLYWIQLIVAGVMWILITFTVPETYTPTILARRARKLRKETGESYVTEHDLDMRPLSERLGLFLVRPFQLLFTEVIVFLFSLYMSILYGVLYMFFVAFPIVYQKGKGYSSSKTGLMFIPLAIGVLASGLSAPLVNKHYVSVARKHPGRPPAEFRLYPMMASCWLMPVGLFIFAWTSYPHLSWAGPALGGFPVGFGFIFMYNATNNYLVDCYQHQAASALAAKVCLRASFGAGVIHFTVQMYARLGYQWASSLVAFISLACCAIPFAFFKYGARIREWSKYAYAGDDEDDVVDSGPSDMEKNSAKGAEPAGGVLGAH</sequence>
<feature type="compositionally biased region" description="Polar residues" evidence="6">
    <location>
        <begin position="1"/>
        <end position="26"/>
    </location>
</feature>
<gene>
    <name evidence="9" type="ORF">SAPIO_CDS4128</name>
</gene>
<evidence type="ECO:0000256" key="6">
    <source>
        <dbReference type="SAM" id="MobiDB-lite"/>
    </source>
</evidence>
<feature type="transmembrane region" description="Helical" evidence="7">
    <location>
        <begin position="413"/>
        <end position="433"/>
    </location>
</feature>
<dbReference type="PANTHER" id="PTHR23502:SF48">
    <property type="entry name" value="MULTIDRUG TRANSPORTER, PUTATIVE (AFU_ORTHOLOGUE AFUA_5G02700)-RELATED"/>
    <property type="match status" value="1"/>
</dbReference>
<keyword evidence="5" id="KW-0325">Glycoprotein</keyword>
<dbReference type="PANTHER" id="PTHR23502">
    <property type="entry name" value="MAJOR FACILITATOR SUPERFAMILY"/>
    <property type="match status" value="1"/>
</dbReference>
<dbReference type="OMA" id="FCFAWTS"/>
<dbReference type="KEGG" id="sapo:SAPIO_CDS4128"/>
<dbReference type="CDD" id="cd17323">
    <property type="entry name" value="MFS_Tpo1_MDR_like"/>
    <property type="match status" value="1"/>
</dbReference>
<dbReference type="Proteomes" id="UP000028545">
    <property type="component" value="Unassembled WGS sequence"/>
</dbReference>
<feature type="transmembrane region" description="Helical" evidence="7">
    <location>
        <begin position="374"/>
        <end position="401"/>
    </location>
</feature>
<dbReference type="InterPro" id="IPR036259">
    <property type="entry name" value="MFS_trans_sf"/>
</dbReference>
<dbReference type="RefSeq" id="XP_016643735.1">
    <property type="nucleotide sequence ID" value="XM_016786759.1"/>
</dbReference>
<dbReference type="InterPro" id="IPR011701">
    <property type="entry name" value="MFS"/>
</dbReference>
<evidence type="ECO:0000313" key="9">
    <source>
        <dbReference type="EMBL" id="KEZ43936.1"/>
    </source>
</evidence>